<evidence type="ECO:0000256" key="1">
    <source>
        <dbReference type="ARBA" id="ARBA00004141"/>
    </source>
</evidence>
<protein>
    <recommendedName>
        <fullName evidence="12">Elongation of fatty acids protein</fullName>
        <ecNumber evidence="12">2.3.1.-</ecNumber>
    </recommendedName>
</protein>
<organism evidence="13">
    <name type="scientific">Chaetoceros debilis</name>
    <dbReference type="NCBI Taxonomy" id="122233"/>
    <lineage>
        <taxon>Eukaryota</taxon>
        <taxon>Sar</taxon>
        <taxon>Stramenopiles</taxon>
        <taxon>Ochrophyta</taxon>
        <taxon>Bacillariophyta</taxon>
        <taxon>Coscinodiscophyceae</taxon>
        <taxon>Chaetocerotophycidae</taxon>
        <taxon>Chaetocerotales</taxon>
        <taxon>Chaetocerotaceae</taxon>
        <taxon>Chaetoceros</taxon>
    </lineage>
</organism>
<keyword evidence="9 12" id="KW-0472">Membrane</keyword>
<evidence type="ECO:0000256" key="4">
    <source>
        <dbReference type="ARBA" id="ARBA00022679"/>
    </source>
</evidence>
<evidence type="ECO:0000256" key="12">
    <source>
        <dbReference type="RuleBase" id="RU361115"/>
    </source>
</evidence>
<dbReference type="EC" id="2.3.1.-" evidence="12"/>
<evidence type="ECO:0000256" key="11">
    <source>
        <dbReference type="ARBA" id="ARBA00047375"/>
    </source>
</evidence>
<gene>
    <name evidence="13" type="ORF">CDEB00056_LOCUS2121</name>
</gene>
<dbReference type="InterPro" id="IPR002076">
    <property type="entry name" value="ELO_fam"/>
</dbReference>
<feature type="transmembrane region" description="Helical" evidence="12">
    <location>
        <begin position="78"/>
        <end position="102"/>
    </location>
</feature>
<dbReference type="EMBL" id="HBIO01003126">
    <property type="protein sequence ID" value="CAE0457280.1"/>
    <property type="molecule type" value="Transcribed_RNA"/>
</dbReference>
<proteinExistence type="inferred from homology"/>
<evidence type="ECO:0000256" key="3">
    <source>
        <dbReference type="ARBA" id="ARBA00022516"/>
    </source>
</evidence>
<keyword evidence="7 12" id="KW-1133">Transmembrane helix</keyword>
<accession>A0A7S3V4T8</accession>
<evidence type="ECO:0000256" key="6">
    <source>
        <dbReference type="ARBA" id="ARBA00022832"/>
    </source>
</evidence>
<feature type="transmembrane region" description="Helical" evidence="12">
    <location>
        <begin position="189"/>
        <end position="210"/>
    </location>
</feature>
<comment type="catalytic activity">
    <reaction evidence="11">
        <text>a very-long-chain acyl-CoA + malonyl-CoA + H(+) = a very-long-chain 3-oxoacyl-CoA + CO2 + CoA</text>
        <dbReference type="Rhea" id="RHEA:32727"/>
        <dbReference type="ChEBI" id="CHEBI:15378"/>
        <dbReference type="ChEBI" id="CHEBI:16526"/>
        <dbReference type="ChEBI" id="CHEBI:57287"/>
        <dbReference type="ChEBI" id="CHEBI:57384"/>
        <dbReference type="ChEBI" id="CHEBI:90725"/>
        <dbReference type="ChEBI" id="CHEBI:90736"/>
        <dbReference type="EC" id="2.3.1.199"/>
    </reaction>
</comment>
<feature type="transmembrane region" description="Helical" evidence="12">
    <location>
        <begin position="258"/>
        <end position="278"/>
    </location>
</feature>
<feature type="transmembrane region" description="Helical" evidence="12">
    <location>
        <begin position="28"/>
        <end position="48"/>
    </location>
</feature>
<dbReference type="GO" id="GO:0019367">
    <property type="term" value="P:fatty acid elongation, saturated fatty acid"/>
    <property type="evidence" value="ECO:0007669"/>
    <property type="project" value="TreeGrafter"/>
</dbReference>
<evidence type="ECO:0000313" key="13">
    <source>
        <dbReference type="EMBL" id="CAE0457280.1"/>
    </source>
</evidence>
<name>A0A7S3V4T8_9STRA</name>
<keyword evidence="4 12" id="KW-0808">Transferase</keyword>
<dbReference type="PANTHER" id="PTHR11157">
    <property type="entry name" value="FATTY ACID ACYL TRANSFERASE-RELATED"/>
    <property type="match status" value="1"/>
</dbReference>
<comment type="catalytic activity">
    <reaction evidence="12">
        <text>an acyl-CoA + malonyl-CoA + H(+) = a 3-oxoacyl-CoA + CO2 + CoA</text>
        <dbReference type="Rhea" id="RHEA:50252"/>
        <dbReference type="ChEBI" id="CHEBI:15378"/>
        <dbReference type="ChEBI" id="CHEBI:16526"/>
        <dbReference type="ChEBI" id="CHEBI:57287"/>
        <dbReference type="ChEBI" id="CHEBI:57384"/>
        <dbReference type="ChEBI" id="CHEBI:58342"/>
        <dbReference type="ChEBI" id="CHEBI:90726"/>
    </reaction>
    <physiologicalReaction direction="left-to-right" evidence="12">
        <dbReference type="Rhea" id="RHEA:50253"/>
    </physiologicalReaction>
</comment>
<keyword evidence="8 12" id="KW-0443">Lipid metabolism</keyword>
<keyword evidence="3 12" id="KW-0444">Lipid biosynthesis</keyword>
<evidence type="ECO:0000256" key="5">
    <source>
        <dbReference type="ARBA" id="ARBA00022692"/>
    </source>
</evidence>
<dbReference type="Pfam" id="PF01151">
    <property type="entry name" value="ELO"/>
    <property type="match status" value="1"/>
</dbReference>
<reference evidence="13" key="1">
    <citation type="submission" date="2021-01" db="EMBL/GenBank/DDBJ databases">
        <authorList>
            <person name="Corre E."/>
            <person name="Pelletier E."/>
            <person name="Niang G."/>
            <person name="Scheremetjew M."/>
            <person name="Finn R."/>
            <person name="Kale V."/>
            <person name="Holt S."/>
            <person name="Cochrane G."/>
            <person name="Meng A."/>
            <person name="Brown T."/>
            <person name="Cohen L."/>
        </authorList>
    </citation>
    <scope>NUCLEOTIDE SEQUENCE</scope>
    <source>
        <strain evidence="13">MM31A-1</strain>
    </source>
</reference>
<dbReference type="GO" id="GO:0042761">
    <property type="term" value="P:very long-chain fatty acid biosynthetic process"/>
    <property type="evidence" value="ECO:0007669"/>
    <property type="project" value="TreeGrafter"/>
</dbReference>
<dbReference type="PANTHER" id="PTHR11157:SF134">
    <property type="entry name" value="ELONGATION OF FATTY ACIDS PROTEIN 1-RELATED"/>
    <property type="match status" value="1"/>
</dbReference>
<dbReference type="AlphaFoldDB" id="A0A7S3V4T8"/>
<evidence type="ECO:0000256" key="2">
    <source>
        <dbReference type="ARBA" id="ARBA00007263"/>
    </source>
</evidence>
<dbReference type="GO" id="GO:0030148">
    <property type="term" value="P:sphingolipid biosynthetic process"/>
    <property type="evidence" value="ECO:0007669"/>
    <property type="project" value="TreeGrafter"/>
</dbReference>
<keyword evidence="5 12" id="KW-0812">Transmembrane</keyword>
<dbReference type="GO" id="GO:0034625">
    <property type="term" value="P:fatty acid elongation, monounsaturated fatty acid"/>
    <property type="evidence" value="ECO:0007669"/>
    <property type="project" value="TreeGrafter"/>
</dbReference>
<evidence type="ECO:0000256" key="8">
    <source>
        <dbReference type="ARBA" id="ARBA00023098"/>
    </source>
</evidence>
<comment type="subcellular location">
    <subcellularLocation>
        <location evidence="1">Membrane</location>
        <topology evidence="1">Multi-pass membrane protein</topology>
    </subcellularLocation>
</comment>
<evidence type="ECO:0000256" key="7">
    <source>
        <dbReference type="ARBA" id="ARBA00022989"/>
    </source>
</evidence>
<dbReference type="GO" id="GO:0005789">
    <property type="term" value="C:endoplasmic reticulum membrane"/>
    <property type="evidence" value="ECO:0007669"/>
    <property type="project" value="TreeGrafter"/>
</dbReference>
<evidence type="ECO:0000256" key="10">
    <source>
        <dbReference type="ARBA" id="ARBA00023160"/>
    </source>
</evidence>
<feature type="transmembrane region" description="Helical" evidence="12">
    <location>
        <begin position="166"/>
        <end position="183"/>
    </location>
</feature>
<evidence type="ECO:0000256" key="9">
    <source>
        <dbReference type="ARBA" id="ARBA00023136"/>
    </source>
</evidence>
<feature type="transmembrane region" description="Helical" evidence="12">
    <location>
        <begin position="138"/>
        <end position="159"/>
    </location>
</feature>
<dbReference type="GO" id="GO:0009922">
    <property type="term" value="F:fatty acid elongase activity"/>
    <property type="evidence" value="ECO:0007669"/>
    <property type="project" value="UniProtKB-EC"/>
</dbReference>
<comment type="similarity">
    <text evidence="2 12">Belongs to the ELO family.</text>
</comment>
<sequence length="299" mass="35124">MMINIGHVVECFKRHLSDFEYASGKTALSSWASLAICISGYIVTFYLLSNHFGVLSRHCTDVSLLEKSNSQRTFYRPLLLFHNCFLSLASLVMLIGMLFTYFEQFQEDAYGKSIFSTSDVLKRVVCDSDGKLFDKLQIWLYLFYLSKFYEFLDTVFLCVTMRKVIPLHWIHHILTCYVSWIGMEAKHTVMGVAFVMNAAIHVVMYSYYAYKLVHPEYNPWWKEHLTKTQMIQFFLNILGLAIWTWMEKGLGMHCHGEMWVIYSVLAIMVIFLVLFQGFKIKTYERKNTNRKQENNAKIK</sequence>
<keyword evidence="6 12" id="KW-0276">Fatty acid metabolism</keyword>
<feature type="transmembrane region" description="Helical" evidence="12">
    <location>
        <begin position="230"/>
        <end position="246"/>
    </location>
</feature>
<keyword evidence="10 12" id="KW-0275">Fatty acid biosynthesis</keyword>
<dbReference type="GO" id="GO:0034626">
    <property type="term" value="P:fatty acid elongation, polyunsaturated fatty acid"/>
    <property type="evidence" value="ECO:0007669"/>
    <property type="project" value="TreeGrafter"/>
</dbReference>